<dbReference type="AlphaFoldDB" id="A0A183IPP8"/>
<reference evidence="2 3" key="2">
    <citation type="submission" date="2018-11" db="EMBL/GenBank/DDBJ databases">
        <authorList>
            <consortium name="Pathogen Informatics"/>
        </authorList>
    </citation>
    <scope>NUCLEOTIDE SEQUENCE [LARGE SCALE GENOMIC DNA]</scope>
</reference>
<accession>A0A183IPP8</accession>
<dbReference type="OrthoDB" id="69656at2759"/>
<dbReference type="InterPro" id="IPR044978">
    <property type="entry name" value="GRV2/DNAJC13"/>
</dbReference>
<organism evidence="4">
    <name type="scientific">Soboliphyme baturini</name>
    <dbReference type="NCBI Taxonomy" id="241478"/>
    <lineage>
        <taxon>Eukaryota</taxon>
        <taxon>Metazoa</taxon>
        <taxon>Ecdysozoa</taxon>
        <taxon>Nematoda</taxon>
        <taxon>Enoplea</taxon>
        <taxon>Dorylaimia</taxon>
        <taxon>Dioctophymatida</taxon>
        <taxon>Dioctophymatoidea</taxon>
        <taxon>Soboliphymatidae</taxon>
        <taxon>Soboliphyme</taxon>
    </lineage>
</organism>
<evidence type="ECO:0000259" key="1">
    <source>
        <dbReference type="Pfam" id="PF19432"/>
    </source>
</evidence>
<dbReference type="GO" id="GO:2000641">
    <property type="term" value="P:regulation of early endosome to late endosome transport"/>
    <property type="evidence" value="ECO:0007669"/>
    <property type="project" value="InterPro"/>
</dbReference>
<feature type="domain" description="DnaJ homologue subfamily C GRV2/DNAJC13 N-terminal" evidence="1">
    <location>
        <begin position="2"/>
        <end position="261"/>
    </location>
</feature>
<dbReference type="PANTHER" id="PTHR36983">
    <property type="entry name" value="DNAJ HOMOLOG SUBFAMILY C MEMBER 13"/>
    <property type="match status" value="1"/>
</dbReference>
<proteinExistence type="predicted"/>
<dbReference type="PANTHER" id="PTHR36983:SF2">
    <property type="entry name" value="DNAJ HOMOLOG SUBFAMILY C MEMBER 13"/>
    <property type="match status" value="1"/>
</dbReference>
<dbReference type="EMBL" id="UZAM01009101">
    <property type="protein sequence ID" value="VDP07696.1"/>
    <property type="molecule type" value="Genomic_DNA"/>
</dbReference>
<evidence type="ECO:0000313" key="3">
    <source>
        <dbReference type="Proteomes" id="UP000270296"/>
    </source>
</evidence>
<keyword evidence="3" id="KW-1185">Reference proteome</keyword>
<sequence>MRWVPLWSFLDEEAESQQMKFIASSNPPVGVVEAVKRFNWNVNYSGLIHSVSQEGLFAENKEKLIVNCLMIILDSCHNLSAAAWEQVFLALRKLFASKAGFSAFYAVPRPTHFQKCALCRLREMLGSAVMIALKLNDDGVSQVAIDALCALMHPLHDNYELKVEQMNKWSLLSSRKFVEHILDMFCFHVRHGTGALVVTSVLDFLTFALCMPYGETTPAEQFDMVLELLVARARTLYKLFEYPSLTIVKGAGLVIQAMIEVNYVTLNDIKLKFSLSMIS</sequence>
<evidence type="ECO:0000313" key="2">
    <source>
        <dbReference type="EMBL" id="VDP07696.1"/>
    </source>
</evidence>
<dbReference type="GO" id="GO:0007032">
    <property type="term" value="P:endosome organization"/>
    <property type="evidence" value="ECO:0007669"/>
    <property type="project" value="InterPro"/>
</dbReference>
<reference evidence="4" key="1">
    <citation type="submission" date="2016-06" db="UniProtKB">
        <authorList>
            <consortium name="WormBaseParasite"/>
        </authorList>
    </citation>
    <scope>IDENTIFICATION</scope>
</reference>
<dbReference type="Proteomes" id="UP000270296">
    <property type="component" value="Unassembled WGS sequence"/>
</dbReference>
<name>A0A183IPP8_9BILA</name>
<dbReference type="GO" id="GO:0006898">
    <property type="term" value="P:receptor-mediated endocytosis"/>
    <property type="evidence" value="ECO:0007669"/>
    <property type="project" value="TreeGrafter"/>
</dbReference>
<dbReference type="GO" id="GO:0010008">
    <property type="term" value="C:endosome membrane"/>
    <property type="evidence" value="ECO:0007669"/>
    <property type="project" value="TreeGrafter"/>
</dbReference>
<dbReference type="InterPro" id="IPR045802">
    <property type="entry name" value="GRV2/DNAJC13_N"/>
</dbReference>
<protein>
    <submittedName>
        <fullName evidence="4">RME-8_N domain-containing protein</fullName>
    </submittedName>
</protein>
<dbReference type="Pfam" id="PF19432">
    <property type="entry name" value="RME-8_N"/>
    <property type="match status" value="1"/>
</dbReference>
<gene>
    <name evidence="2" type="ORF">SBAD_LOCUS5595</name>
</gene>
<dbReference type="WBParaSite" id="SBAD_0000581701-mRNA-1">
    <property type="protein sequence ID" value="SBAD_0000581701-mRNA-1"/>
    <property type="gene ID" value="SBAD_0000581701"/>
</dbReference>
<evidence type="ECO:0000313" key="4">
    <source>
        <dbReference type="WBParaSite" id="SBAD_0000581701-mRNA-1"/>
    </source>
</evidence>